<accession>A0A4R8S5F1</accession>
<dbReference type="EMBL" id="PECH01000007">
    <property type="protein sequence ID" value="TDZ82128.1"/>
    <property type="molecule type" value="Genomic_DNA"/>
</dbReference>
<evidence type="ECO:0000313" key="2">
    <source>
        <dbReference type="Proteomes" id="UP000295117"/>
    </source>
</evidence>
<evidence type="ECO:0000313" key="1">
    <source>
        <dbReference type="EMBL" id="TDZ82128.1"/>
    </source>
</evidence>
<dbReference type="Pfam" id="PF12079">
    <property type="entry name" value="DUF3558"/>
    <property type="match status" value="1"/>
</dbReference>
<dbReference type="RefSeq" id="WP_237161259.1">
    <property type="nucleotide sequence ID" value="NZ_PECH01000007.1"/>
</dbReference>
<protein>
    <recommendedName>
        <fullName evidence="3">DUF3558 domain-containing protein</fullName>
    </recommendedName>
</protein>
<sequence length="204" mass="22368" precursor="true">MKWIAAGAFTAVFLAGCTYDGIQVPPTSGSVSSSAFSATTSITSATPRTSSDPVKGTTFDGCAAVTDADLIGWEVEPSSRQDAHNIPFGQNVRGCMWIGPKWGIKIYAVDANLNQLEQPAKRFDRQERVQIGTRSGWLMHTTSAIGCAIAVPSQKGVAAVQVDLKLDRWRCRLCGRLSRKYRRANCFQEGKAWGVWGVRRLLWR</sequence>
<gene>
    <name evidence="1" type="ORF">DE4585_02660</name>
</gene>
<name>A0A4R8S5F1_9MYCO</name>
<evidence type="ECO:0008006" key="3">
    <source>
        <dbReference type="Google" id="ProtNLM"/>
    </source>
</evidence>
<dbReference type="PROSITE" id="PS51257">
    <property type="entry name" value="PROKAR_LIPOPROTEIN"/>
    <property type="match status" value="1"/>
</dbReference>
<reference evidence="1 2" key="1">
    <citation type="journal article" date="2019" name="Sci. Rep.">
        <title>Extended insight into the Mycobacterium chelonae-abscessus complex through whole genome sequencing of Mycobacterium salmoniphilum outbreak and Mycobacterium salmoniphilum-like strains.</title>
        <authorList>
            <person name="Behra P.R.K."/>
            <person name="Das S."/>
            <person name="Pettersson B.M.F."/>
            <person name="Shirreff L."/>
            <person name="DuCote T."/>
            <person name="Jacobsson K.G."/>
            <person name="Ennis D.G."/>
            <person name="Kirsebom L.A."/>
        </authorList>
    </citation>
    <scope>NUCLEOTIDE SEQUENCE [LARGE SCALE GENOMIC DNA]</scope>
    <source>
        <strain evidence="1 2">DE 4585</strain>
    </source>
</reference>
<organism evidence="1 2">
    <name type="scientific">Mycobacteroides salmoniphilum</name>
    <dbReference type="NCBI Taxonomy" id="404941"/>
    <lineage>
        <taxon>Bacteria</taxon>
        <taxon>Bacillati</taxon>
        <taxon>Actinomycetota</taxon>
        <taxon>Actinomycetes</taxon>
        <taxon>Mycobacteriales</taxon>
        <taxon>Mycobacteriaceae</taxon>
        <taxon>Mycobacteroides</taxon>
    </lineage>
</organism>
<comment type="caution">
    <text evidence="1">The sequence shown here is derived from an EMBL/GenBank/DDBJ whole genome shotgun (WGS) entry which is preliminary data.</text>
</comment>
<proteinExistence type="predicted"/>
<dbReference type="Proteomes" id="UP000295117">
    <property type="component" value="Unassembled WGS sequence"/>
</dbReference>
<dbReference type="AlphaFoldDB" id="A0A4R8S5F1"/>
<dbReference type="InterPro" id="IPR024520">
    <property type="entry name" value="DUF3558"/>
</dbReference>